<dbReference type="PANTHER" id="PTHR15898">
    <property type="entry name" value="BIFUNCTIONAL APOPTOSIS REGULATOR"/>
    <property type="match status" value="1"/>
</dbReference>
<dbReference type="AlphaFoldDB" id="A0A8J4LQC6"/>
<feature type="region of interest" description="Disordered" evidence="5">
    <location>
        <begin position="714"/>
        <end position="746"/>
    </location>
</feature>
<proteinExistence type="predicted"/>
<evidence type="ECO:0000256" key="5">
    <source>
        <dbReference type="SAM" id="MobiDB-lite"/>
    </source>
</evidence>
<evidence type="ECO:0000259" key="6">
    <source>
        <dbReference type="PROSITE" id="PS50089"/>
    </source>
</evidence>
<dbReference type="InterPro" id="IPR017907">
    <property type="entry name" value="Znf_RING_CS"/>
</dbReference>
<keyword evidence="3" id="KW-0862">Zinc</keyword>
<dbReference type="GO" id="GO:0043161">
    <property type="term" value="P:proteasome-mediated ubiquitin-dependent protein catabolic process"/>
    <property type="evidence" value="ECO:0007669"/>
    <property type="project" value="TreeGrafter"/>
</dbReference>
<keyword evidence="1" id="KW-0479">Metal-binding</keyword>
<feature type="compositionally biased region" description="Low complexity" evidence="5">
    <location>
        <begin position="299"/>
        <end position="320"/>
    </location>
</feature>
<dbReference type="PROSITE" id="PS00518">
    <property type="entry name" value="ZF_RING_1"/>
    <property type="match status" value="1"/>
</dbReference>
<feature type="compositionally biased region" description="Low complexity" evidence="5">
    <location>
        <begin position="134"/>
        <end position="166"/>
    </location>
</feature>
<dbReference type="InterPro" id="IPR013083">
    <property type="entry name" value="Znf_RING/FYVE/PHD"/>
</dbReference>
<evidence type="ECO:0000313" key="10">
    <source>
        <dbReference type="Proteomes" id="UP000747110"/>
    </source>
</evidence>
<dbReference type="EMBL" id="BNCQ01000017">
    <property type="protein sequence ID" value="GIM04946.1"/>
    <property type="molecule type" value="Genomic_DNA"/>
</dbReference>
<gene>
    <name evidence="7" type="ORF">Vretifemale_9917</name>
    <name evidence="8" type="ORF">Vretimale_9443</name>
</gene>
<comment type="caution">
    <text evidence="8">The sequence shown here is derived from an EMBL/GenBank/DDBJ whole genome shotgun (WGS) entry which is preliminary data.</text>
</comment>
<reference evidence="8" key="1">
    <citation type="journal article" date="2021" name="Proc. Natl. Acad. Sci. U.S.A.">
        <title>Three genomes in the algal genus Volvox reveal the fate of a haploid sex-determining region after a transition to homothallism.</title>
        <authorList>
            <person name="Yamamoto K."/>
            <person name="Hamaji T."/>
            <person name="Kawai-Toyooka H."/>
            <person name="Matsuzaki R."/>
            <person name="Takahashi F."/>
            <person name="Nishimura Y."/>
            <person name="Kawachi M."/>
            <person name="Noguchi H."/>
            <person name="Minakuchi Y."/>
            <person name="Umen J.G."/>
            <person name="Toyoda A."/>
            <person name="Nozaki H."/>
        </authorList>
    </citation>
    <scope>NUCLEOTIDE SEQUENCE</scope>
    <source>
        <strain evidence="8">NIES-3785</strain>
        <strain evidence="7">NIES-3786</strain>
    </source>
</reference>
<name>A0A8J4LQC6_9CHLO</name>
<sequence length="769" mass="78596">MPDTASNDGDNASCEVNSFPARLSSPHPKWNASEFQCSICYELLLNPVVGSCGHDFCKHCIEEWKVSRQLVGQAVLCPICRAVLLPSAEQSFGVCIRLRETIEKLFPEQVAMRRHQAVLGTQAHKCAAFPLLPSSPSSSLSTSTSGTSTDSSTATTSNTATTNSSDPMTATATTSSGSPVGSLDSPSSGGGAPGPPGPATPFPLLDLDLLSRAAEQYRELSLLVSAITSVPPPPASVVQAFTHAAASMADHVSSRPGFNGALPTAAAPLQTQQAAELAQLFLSSGAALTSTAAEALQQQQQHQHSLQQQQQQSYAQPYSQMHRQDSPFILDPAAGVAAVARMSGADAAASAAMAAQLAASAAAPSGGVSSGGAPAPVAVAARNAGFLEAALTLLTSAAATSTAAGQLRTLVSTLHHQQQAAAAETGSRGSAPSDGVVAQGAAAMAASNAAGDMLRMTANTVQQLTAEAAAVSQLLRIHHQQQLQAHMQAASQAQAAVQAQQVLQLHAAQQQAQVQYLGPYLMAAGPLQAAPPLPPQPQLTPPHMLISWANGLTATAATGPVIVLGASPTQQATQQPHNVYSVATAAGNQQAYVVTPPYSQLPYTSAPVATASSAAAVSAAAPAVELYGWGQAVGTGNHQDAVTGSTWPAGTITAGSQGPLCYPLTAAHVRFQSTQPYMAVATTAVDGGSSSSSGGLQPMQVSVPDHLLESSANATAPLSPHSRQQRQQALIPPQQQQHLGQQQQQQQLLLLRQQAQAQAATRAGAPTGL</sequence>
<dbReference type="Proteomes" id="UP000722791">
    <property type="component" value="Unassembled WGS sequence"/>
</dbReference>
<dbReference type="SMART" id="SM00184">
    <property type="entry name" value="RING"/>
    <property type="match status" value="1"/>
</dbReference>
<feature type="compositionally biased region" description="Low complexity" evidence="5">
    <location>
        <begin position="725"/>
        <end position="746"/>
    </location>
</feature>
<dbReference type="OrthoDB" id="546518at2759"/>
<feature type="region of interest" description="Disordered" evidence="5">
    <location>
        <begin position="134"/>
        <end position="203"/>
    </location>
</feature>
<feature type="region of interest" description="Disordered" evidence="5">
    <location>
        <begin position="299"/>
        <end position="321"/>
    </location>
</feature>
<dbReference type="GO" id="GO:0061630">
    <property type="term" value="F:ubiquitin protein ligase activity"/>
    <property type="evidence" value="ECO:0007669"/>
    <property type="project" value="TreeGrafter"/>
</dbReference>
<accession>A0A8J4LQC6</accession>
<keyword evidence="2 4" id="KW-0863">Zinc-finger</keyword>
<evidence type="ECO:0000256" key="2">
    <source>
        <dbReference type="ARBA" id="ARBA00022771"/>
    </source>
</evidence>
<evidence type="ECO:0000313" key="9">
    <source>
        <dbReference type="Proteomes" id="UP000722791"/>
    </source>
</evidence>
<evidence type="ECO:0000256" key="4">
    <source>
        <dbReference type="PROSITE-ProRule" id="PRU00175"/>
    </source>
</evidence>
<dbReference type="GO" id="GO:0008270">
    <property type="term" value="F:zinc ion binding"/>
    <property type="evidence" value="ECO:0007669"/>
    <property type="project" value="UniProtKB-KW"/>
</dbReference>
<dbReference type="Pfam" id="PF13445">
    <property type="entry name" value="zf-RING_UBOX"/>
    <property type="match status" value="1"/>
</dbReference>
<dbReference type="PANTHER" id="PTHR15898:SF13">
    <property type="entry name" value="BIFUNCTIONAL APOPTOSIS REGULATOR"/>
    <property type="match status" value="1"/>
</dbReference>
<evidence type="ECO:0000256" key="1">
    <source>
        <dbReference type="ARBA" id="ARBA00022723"/>
    </source>
</evidence>
<feature type="domain" description="RING-type" evidence="6">
    <location>
        <begin position="37"/>
        <end position="81"/>
    </location>
</feature>
<dbReference type="Gene3D" id="3.30.40.10">
    <property type="entry name" value="Zinc/RING finger domain, C3HC4 (zinc finger)"/>
    <property type="match status" value="1"/>
</dbReference>
<organism evidence="8 9">
    <name type="scientific">Volvox reticuliferus</name>
    <dbReference type="NCBI Taxonomy" id="1737510"/>
    <lineage>
        <taxon>Eukaryota</taxon>
        <taxon>Viridiplantae</taxon>
        <taxon>Chlorophyta</taxon>
        <taxon>core chlorophytes</taxon>
        <taxon>Chlorophyceae</taxon>
        <taxon>CS clade</taxon>
        <taxon>Chlamydomonadales</taxon>
        <taxon>Volvocaceae</taxon>
        <taxon>Volvox</taxon>
    </lineage>
</organism>
<keyword evidence="10" id="KW-1185">Reference proteome</keyword>
<dbReference type="SUPFAM" id="SSF57850">
    <property type="entry name" value="RING/U-box"/>
    <property type="match status" value="1"/>
</dbReference>
<protein>
    <recommendedName>
        <fullName evidence="6">RING-type domain-containing protein</fullName>
    </recommendedName>
</protein>
<evidence type="ECO:0000313" key="7">
    <source>
        <dbReference type="EMBL" id="GIL80843.1"/>
    </source>
</evidence>
<dbReference type="PROSITE" id="PS50089">
    <property type="entry name" value="ZF_RING_2"/>
    <property type="match status" value="1"/>
</dbReference>
<dbReference type="Proteomes" id="UP000747110">
    <property type="component" value="Unassembled WGS sequence"/>
</dbReference>
<feature type="compositionally biased region" description="Low complexity" evidence="5">
    <location>
        <begin position="175"/>
        <end position="187"/>
    </location>
</feature>
<dbReference type="InterPro" id="IPR001841">
    <property type="entry name" value="Znf_RING"/>
</dbReference>
<dbReference type="InterPro" id="IPR027370">
    <property type="entry name" value="Znf-RING_euk"/>
</dbReference>
<dbReference type="EMBL" id="BNCP01000020">
    <property type="protein sequence ID" value="GIL80843.1"/>
    <property type="molecule type" value="Genomic_DNA"/>
</dbReference>
<evidence type="ECO:0000256" key="3">
    <source>
        <dbReference type="ARBA" id="ARBA00022833"/>
    </source>
</evidence>
<evidence type="ECO:0000313" key="8">
    <source>
        <dbReference type="EMBL" id="GIM04946.1"/>
    </source>
</evidence>